<sequence>MGTLPGWLRQHVAALRALLVFTVICGALYPLVITAVAQLPGLKDKANGSLVSANGKGVGSSLIGQNFTDKDGNPLKQYFQSRPSSAGDGYDPTSTSASNLGPEDTVDTLPDPALVKAGKEDENAKTSLLSTVCTRSKAIGELEGVSGARPYCTPSGVGAVLSVLGPRDAAGVVSKPTRVISLNEACPATPFLATYKGVKVECNTYGEDYSTGQVVPVRGQAPARPVVPADAVTASGSGLDPHISVEYAKLQVNRIAQTRSIPVGQVTALIDKHTTGRAAGFMGEPSVIVLELNIDLDKTAPYKG</sequence>
<evidence type="ECO:0000313" key="13">
    <source>
        <dbReference type="EMBL" id="KAB2349740.1"/>
    </source>
</evidence>
<comment type="subunit">
    <text evidence="11">The system is composed of three essential subunits: KdpA, KdpB and KdpC.</text>
</comment>
<keyword evidence="10 11" id="KW-0472">Membrane</keyword>
<dbReference type="AlphaFoldDB" id="A0A6H9YSR3"/>
<evidence type="ECO:0000313" key="14">
    <source>
        <dbReference type="Proteomes" id="UP000468735"/>
    </source>
</evidence>
<evidence type="ECO:0000256" key="6">
    <source>
        <dbReference type="ARBA" id="ARBA00022840"/>
    </source>
</evidence>
<evidence type="ECO:0000256" key="9">
    <source>
        <dbReference type="ARBA" id="ARBA00023065"/>
    </source>
</evidence>
<protein>
    <recommendedName>
        <fullName evidence="11">Potassium-transporting ATPase KdpC subunit</fullName>
    </recommendedName>
    <alternativeName>
        <fullName evidence="11">ATP phosphohydrolase [potassium-transporting] C chain</fullName>
    </alternativeName>
    <alternativeName>
        <fullName evidence="11">Potassium-binding and translocating subunit C</fullName>
    </alternativeName>
    <alternativeName>
        <fullName evidence="11">Potassium-translocating ATPase C chain</fullName>
    </alternativeName>
</protein>
<evidence type="ECO:0000256" key="5">
    <source>
        <dbReference type="ARBA" id="ARBA00022741"/>
    </source>
</evidence>
<evidence type="ECO:0000256" key="10">
    <source>
        <dbReference type="ARBA" id="ARBA00023136"/>
    </source>
</evidence>
<keyword evidence="2 11" id="KW-1003">Cell membrane</keyword>
<dbReference type="Proteomes" id="UP000468735">
    <property type="component" value="Unassembled WGS sequence"/>
</dbReference>
<dbReference type="PANTHER" id="PTHR30042">
    <property type="entry name" value="POTASSIUM-TRANSPORTING ATPASE C CHAIN"/>
    <property type="match status" value="1"/>
</dbReference>
<evidence type="ECO:0000256" key="3">
    <source>
        <dbReference type="ARBA" id="ARBA00022538"/>
    </source>
</evidence>
<dbReference type="Pfam" id="PF02669">
    <property type="entry name" value="KdpC"/>
    <property type="match status" value="2"/>
</dbReference>
<comment type="caution">
    <text evidence="13">The sequence shown here is derived from an EMBL/GenBank/DDBJ whole genome shotgun (WGS) entry which is preliminary data.</text>
</comment>
<feature type="region of interest" description="Disordered" evidence="12">
    <location>
        <begin position="66"/>
        <end position="111"/>
    </location>
</feature>
<dbReference type="PANTHER" id="PTHR30042:SF2">
    <property type="entry name" value="POTASSIUM-TRANSPORTING ATPASE KDPC SUBUNIT"/>
    <property type="match status" value="1"/>
</dbReference>
<gene>
    <name evidence="11" type="primary">kdpC</name>
    <name evidence="13" type="ORF">F8566_13460</name>
</gene>
<keyword evidence="5 11" id="KW-0547">Nucleotide-binding</keyword>
<feature type="transmembrane region" description="Helical" evidence="11">
    <location>
        <begin position="12"/>
        <end position="32"/>
    </location>
</feature>
<keyword evidence="9 11" id="KW-0406">Ion transport</keyword>
<evidence type="ECO:0000256" key="12">
    <source>
        <dbReference type="SAM" id="MobiDB-lite"/>
    </source>
</evidence>
<keyword evidence="1 11" id="KW-0813">Transport</keyword>
<comment type="similarity">
    <text evidence="11">Belongs to the KdpC family.</text>
</comment>
<keyword evidence="8 11" id="KW-1133">Transmembrane helix</keyword>
<dbReference type="GO" id="GO:0005524">
    <property type="term" value="F:ATP binding"/>
    <property type="evidence" value="ECO:0007669"/>
    <property type="project" value="UniProtKB-UniRule"/>
</dbReference>
<keyword evidence="7 11" id="KW-0630">Potassium</keyword>
<keyword evidence="4 11" id="KW-0812">Transmembrane</keyword>
<dbReference type="EMBL" id="WBMT01000005">
    <property type="protein sequence ID" value="KAB2349740.1"/>
    <property type="molecule type" value="Genomic_DNA"/>
</dbReference>
<evidence type="ECO:0000256" key="11">
    <source>
        <dbReference type="HAMAP-Rule" id="MF_00276"/>
    </source>
</evidence>
<reference evidence="13 14" key="1">
    <citation type="submission" date="2019-09" db="EMBL/GenBank/DDBJ databases">
        <title>Actinomadura physcomitrii sp. nov., a novel actinomycete isolated from moss [Physcomitrium sphaericum (Ludw) Fuernr].</title>
        <authorList>
            <person name="Zhuang X."/>
            <person name="Liu C."/>
        </authorList>
    </citation>
    <scope>NUCLEOTIDE SEQUENCE [LARGE SCALE GENOMIC DNA]</scope>
    <source>
        <strain evidence="13 14">HMC1</strain>
    </source>
</reference>
<accession>A0A6H9YSR3</accession>
<name>A0A6H9YSR3_9ACTN</name>
<keyword evidence="14" id="KW-1185">Reference proteome</keyword>
<evidence type="ECO:0000256" key="4">
    <source>
        <dbReference type="ARBA" id="ARBA00022692"/>
    </source>
</evidence>
<dbReference type="OrthoDB" id="9788285at2"/>
<proteinExistence type="inferred from homology"/>
<organism evidence="13 14">
    <name type="scientific">Actinomadura rudentiformis</name>
    <dbReference type="NCBI Taxonomy" id="359158"/>
    <lineage>
        <taxon>Bacteria</taxon>
        <taxon>Bacillati</taxon>
        <taxon>Actinomycetota</taxon>
        <taxon>Actinomycetes</taxon>
        <taxon>Streptosporangiales</taxon>
        <taxon>Thermomonosporaceae</taxon>
        <taxon>Actinomadura</taxon>
    </lineage>
</organism>
<evidence type="ECO:0000256" key="7">
    <source>
        <dbReference type="ARBA" id="ARBA00022958"/>
    </source>
</evidence>
<evidence type="ECO:0000256" key="1">
    <source>
        <dbReference type="ARBA" id="ARBA00022448"/>
    </source>
</evidence>
<dbReference type="RefSeq" id="WP_151560510.1">
    <property type="nucleotide sequence ID" value="NZ_WBMT01000005.1"/>
</dbReference>
<keyword evidence="6 11" id="KW-0067">ATP-binding</keyword>
<evidence type="ECO:0000256" key="2">
    <source>
        <dbReference type="ARBA" id="ARBA00022475"/>
    </source>
</evidence>
<evidence type="ECO:0000256" key="8">
    <source>
        <dbReference type="ARBA" id="ARBA00022989"/>
    </source>
</evidence>
<keyword evidence="3 11" id="KW-0633">Potassium transport</keyword>
<dbReference type="GO" id="GO:0005886">
    <property type="term" value="C:plasma membrane"/>
    <property type="evidence" value="ECO:0007669"/>
    <property type="project" value="UniProtKB-SubCell"/>
</dbReference>
<dbReference type="HAMAP" id="MF_00276">
    <property type="entry name" value="KdpC"/>
    <property type="match status" value="1"/>
</dbReference>
<comment type="function">
    <text evidence="11">Part of the high-affinity ATP-driven potassium transport (or Kdp) system, which catalyzes the hydrolysis of ATP coupled with the electrogenic transport of potassium into the cytoplasm. This subunit acts as a catalytic chaperone that increases the ATP-binding affinity of the ATP-hydrolyzing subunit KdpB by the formation of a transient KdpB/KdpC/ATP ternary complex.</text>
</comment>
<dbReference type="GO" id="GO:0008556">
    <property type="term" value="F:P-type potassium transmembrane transporter activity"/>
    <property type="evidence" value="ECO:0007669"/>
    <property type="project" value="InterPro"/>
</dbReference>
<comment type="subcellular location">
    <subcellularLocation>
        <location evidence="11">Cell membrane</location>
        <topology evidence="11">Single-pass membrane protein</topology>
    </subcellularLocation>
</comment>
<dbReference type="InterPro" id="IPR003820">
    <property type="entry name" value="KdpC"/>
</dbReference>